<evidence type="ECO:0000256" key="3">
    <source>
        <dbReference type="ARBA" id="ARBA00022989"/>
    </source>
</evidence>
<dbReference type="PANTHER" id="PTHR23294">
    <property type="entry name" value="ET TRANSLATION PRODUCT-RELATED"/>
    <property type="match status" value="1"/>
</dbReference>
<keyword evidence="2 6" id="KW-0812">Transmembrane</keyword>
<dbReference type="GO" id="GO:0022857">
    <property type="term" value="F:transmembrane transporter activity"/>
    <property type="evidence" value="ECO:0007669"/>
    <property type="project" value="InterPro"/>
</dbReference>
<gene>
    <name evidence="7" type="ORF">VPNG_06159</name>
</gene>
<feature type="transmembrane region" description="Helical" evidence="6">
    <location>
        <begin position="226"/>
        <end position="246"/>
    </location>
</feature>
<feature type="compositionally biased region" description="Polar residues" evidence="5">
    <location>
        <begin position="28"/>
        <end position="39"/>
    </location>
</feature>
<evidence type="ECO:0000313" key="8">
    <source>
        <dbReference type="Proteomes" id="UP000285146"/>
    </source>
</evidence>
<dbReference type="Proteomes" id="UP000285146">
    <property type="component" value="Unassembled WGS sequence"/>
</dbReference>
<dbReference type="CDD" id="cd06178">
    <property type="entry name" value="MFS_unc93-like"/>
    <property type="match status" value="1"/>
</dbReference>
<organism evidence="7 8">
    <name type="scientific">Cytospora leucostoma</name>
    <dbReference type="NCBI Taxonomy" id="1230097"/>
    <lineage>
        <taxon>Eukaryota</taxon>
        <taxon>Fungi</taxon>
        <taxon>Dikarya</taxon>
        <taxon>Ascomycota</taxon>
        <taxon>Pezizomycotina</taxon>
        <taxon>Sordariomycetes</taxon>
        <taxon>Sordariomycetidae</taxon>
        <taxon>Diaporthales</taxon>
        <taxon>Cytosporaceae</taxon>
        <taxon>Cytospora</taxon>
    </lineage>
</organism>
<protein>
    <recommendedName>
        <fullName evidence="9">Major facilitator superfamily (MFS) profile domain-containing protein</fullName>
    </recommendedName>
</protein>
<name>A0A423WYM2_9PEZI</name>
<dbReference type="InParanoid" id="A0A423WYM2"/>
<dbReference type="EMBL" id="LKEB01000034">
    <property type="protein sequence ID" value="ROW08602.1"/>
    <property type="molecule type" value="Genomic_DNA"/>
</dbReference>
<feature type="transmembrane region" description="Helical" evidence="6">
    <location>
        <begin position="469"/>
        <end position="489"/>
    </location>
</feature>
<keyword evidence="8" id="KW-1185">Reference proteome</keyword>
<evidence type="ECO:0000313" key="7">
    <source>
        <dbReference type="EMBL" id="ROW08602.1"/>
    </source>
</evidence>
<feature type="transmembrane region" description="Helical" evidence="6">
    <location>
        <begin position="195"/>
        <end position="214"/>
    </location>
</feature>
<dbReference type="AlphaFoldDB" id="A0A423WYM2"/>
<dbReference type="SUPFAM" id="SSF103473">
    <property type="entry name" value="MFS general substrate transporter"/>
    <property type="match status" value="1"/>
</dbReference>
<dbReference type="Gene3D" id="1.20.1250.20">
    <property type="entry name" value="MFS general substrate transporter like domains"/>
    <property type="match status" value="2"/>
</dbReference>
<feature type="transmembrane region" description="Helical" evidence="6">
    <location>
        <begin position="320"/>
        <end position="338"/>
    </location>
</feature>
<reference evidence="7 8" key="1">
    <citation type="submission" date="2015-09" db="EMBL/GenBank/DDBJ databases">
        <title>Host preference determinants of Valsa canker pathogens revealed by comparative genomics.</title>
        <authorList>
            <person name="Yin Z."/>
            <person name="Huang L."/>
        </authorList>
    </citation>
    <scope>NUCLEOTIDE SEQUENCE [LARGE SCALE GENOMIC DNA]</scope>
    <source>
        <strain evidence="7 8">SXYLt</strain>
    </source>
</reference>
<keyword evidence="3 6" id="KW-1133">Transmembrane helix</keyword>
<comment type="caution">
    <text evidence="7">The sequence shown here is derived from an EMBL/GenBank/DDBJ whole genome shotgun (WGS) entry which is preliminary data.</text>
</comment>
<evidence type="ECO:0000256" key="2">
    <source>
        <dbReference type="ARBA" id="ARBA00022692"/>
    </source>
</evidence>
<dbReference type="FunFam" id="1.20.1250.20:FF:000726">
    <property type="entry name" value="DUF895 domain membrane protein"/>
    <property type="match status" value="1"/>
</dbReference>
<proteinExistence type="predicted"/>
<evidence type="ECO:0008006" key="9">
    <source>
        <dbReference type="Google" id="ProtNLM"/>
    </source>
</evidence>
<feature type="transmembrane region" description="Helical" evidence="6">
    <location>
        <begin position="350"/>
        <end position="369"/>
    </location>
</feature>
<feature type="transmembrane region" description="Helical" evidence="6">
    <location>
        <begin position="407"/>
        <end position="427"/>
    </location>
</feature>
<feature type="transmembrane region" description="Helical" evidence="6">
    <location>
        <begin position="130"/>
        <end position="149"/>
    </location>
</feature>
<evidence type="ECO:0000256" key="6">
    <source>
        <dbReference type="SAM" id="Phobius"/>
    </source>
</evidence>
<feature type="region of interest" description="Disordered" evidence="5">
    <location>
        <begin position="1"/>
        <end position="41"/>
    </location>
</feature>
<feature type="transmembrane region" description="Helical" evidence="6">
    <location>
        <begin position="107"/>
        <end position="123"/>
    </location>
</feature>
<feature type="transmembrane region" description="Helical" evidence="6">
    <location>
        <begin position="155"/>
        <end position="174"/>
    </location>
</feature>
<dbReference type="PANTHER" id="PTHR23294:SF59">
    <property type="entry name" value="UNC93-LIKE PROTEIN C922.05C"/>
    <property type="match status" value="1"/>
</dbReference>
<evidence type="ECO:0000256" key="5">
    <source>
        <dbReference type="SAM" id="MobiDB-lite"/>
    </source>
</evidence>
<dbReference type="InterPro" id="IPR011701">
    <property type="entry name" value="MFS"/>
</dbReference>
<dbReference type="InterPro" id="IPR036259">
    <property type="entry name" value="MFS_trans_sf"/>
</dbReference>
<dbReference type="OrthoDB" id="196103at2759"/>
<keyword evidence="4 6" id="KW-0472">Membrane</keyword>
<sequence length="531" mass="58003">MADNKEAAGDVPVGAHSPVTPTEKDHITNTASETHSNTPGAPIARPAGWMYKGFKVGRTELWYASPKVQLFMVSMVCFLCPGMYNSLTGMGGGGQIDTQVQDNANTALYSTFAVVGFFSGTFANRLGIKLTLSLGGLGYCIYAASYLSYSHTENHGFVIFAGALLGVCAGLLWTGQGAIMMSYPPEHSKGRYISWFWIIFNLGAVIGSLIPLAQNINKISGPVTDGTYAAFIVLMFVGAILALFLCDADRVQREDGSHVILMKNPSWTSEIRGLWETMYLDPWIVLLFPMFFASNVFYTYQTNDMNAAHFNTRTRALNNLLYWLAQIFGAVIFGYALDFPRVRRSLRAKIDLLVLAGLTFVIWGGGYAWQEKQATRGVVEATDADGDSTYTGLVDWTDGGQKYVAPMFLYMFYGFFDAAWQTSIYWFMGALSNSSRKAANMAGFYKGIQSAGAAIFWRLDGIKKPYNTIFGATWGLLAAALVFAAPIIWTRIQDTVTLEEDLKFSDETAADVAARVAVSVGPGKTAGTAEV</sequence>
<comment type="subcellular location">
    <subcellularLocation>
        <location evidence="1">Membrane</location>
        <topology evidence="1">Multi-pass membrane protein</topology>
    </subcellularLocation>
</comment>
<evidence type="ECO:0000256" key="4">
    <source>
        <dbReference type="ARBA" id="ARBA00023136"/>
    </source>
</evidence>
<evidence type="ECO:0000256" key="1">
    <source>
        <dbReference type="ARBA" id="ARBA00004141"/>
    </source>
</evidence>
<dbReference type="Pfam" id="PF07690">
    <property type="entry name" value="MFS_1"/>
    <property type="match status" value="1"/>
</dbReference>
<dbReference type="GO" id="GO:0016020">
    <property type="term" value="C:membrane"/>
    <property type="evidence" value="ECO:0007669"/>
    <property type="project" value="UniProtKB-SubCell"/>
</dbReference>
<dbReference type="InterPro" id="IPR051617">
    <property type="entry name" value="UNC-93-like_regulator"/>
</dbReference>
<accession>A0A423WYM2</accession>
<feature type="transmembrane region" description="Helical" evidence="6">
    <location>
        <begin position="68"/>
        <end position="87"/>
    </location>
</feature>
<feature type="transmembrane region" description="Helical" evidence="6">
    <location>
        <begin position="279"/>
        <end position="300"/>
    </location>
</feature>